<accession>A0A0D2KXX5</accession>
<dbReference type="Pfam" id="PF12796">
    <property type="entry name" value="Ank_2"/>
    <property type="match status" value="2"/>
</dbReference>
<dbReference type="EMBL" id="KN848064">
    <property type="protein sequence ID" value="KIY01694.1"/>
    <property type="molecule type" value="Genomic_DNA"/>
</dbReference>
<protein>
    <recommendedName>
        <fullName evidence="3">NACHT domain-containing protein</fullName>
    </recommendedName>
</protein>
<sequence>MTDPFSIVTGFAGLISLGIQVTESLVEFYAAYKDQDANVARTTARIESLLTLFRSLDAALKKRTFQPDEQDLIKNIESSVHTCEDIIREMQDECAKLSKTSATDFKGALKVAGRRVAYPFRQSTLQKLDEDVGEIRDNLSLALDVLQLRNQKKAQDDIAELKLLLTLVNSAQISSSVREWLKAPDASVNHNAACAKRHPGTGMWFINGPEFTTWLKQDGSFLWLKGPAGCGKSVLCATAIQHTFRQKNSVVNAGIAFFYFTFSESSKQDESAMLRALLLQLSGQLPNGQDILSRLQTSSQAGTPSTPLLIEHLRDVAQRFQHVYILLDALDESPRYGKLDQVLNALETMRNWSLPGLHLLVTSRDEPEIRDSLNPAHEQTLIMQNAGIDQDINDFITSQLDVDPKLRWCHLHHGRIKNELAGRAQGVFRWVECQFESLRRCLRSERHLDRCLASLPRGLDETYERMLSNIDEDSIEEARRILTLLCFTTRPLTVPELLDGVAVDLNEPAGLNRGRRLHGEDDIRNICPGLVDIRFEGTLTGKYPNETRVVRPVVRLAHFSVQEYLESGRITEKRAATFALQSAPAHAEIAQICLVYLLEPELFSGPSDESVDSKLPLCHFASRYWVDHYRAAGFVASRLDELTLRLFRRPDSLRAWFKWYNETMPLYYRAEDVESYYFSIALPVFCASFLGLDEVLSKILALEDSDSERRNLINTVFGPGPTSPLAAAARGGHDKVVCMLLSAGADVSVGDYEALSEASSKGYKNMVITLLHADPCKGGLHRALVAACFYGRTDVVKLLLDAGADANGRNHSREALLQIAAMKGSRDIVEILLSAGADVNTAVHGYTALQRAAEYGDTEMVKMLLSAGADVNAVVFGYGALHYAIKNGDTEVMKVLLSAGADINARRQSYGTALDHALMAGKWDIVEILLDAGAIDDEGKGRRALGDGSRVSRARFC</sequence>
<evidence type="ECO:0000313" key="5">
    <source>
        <dbReference type="Proteomes" id="UP000053411"/>
    </source>
</evidence>
<dbReference type="AlphaFoldDB" id="A0A0D2KXX5"/>
<dbReference type="RefSeq" id="XP_016635816.1">
    <property type="nucleotide sequence ID" value="XM_016772346.1"/>
</dbReference>
<dbReference type="PANTHER" id="PTHR10039:SF16">
    <property type="entry name" value="GPI INOSITOL-DEACYLASE"/>
    <property type="match status" value="1"/>
</dbReference>
<name>A0A0D2KXX5_9EURO</name>
<feature type="repeat" description="ANK" evidence="2">
    <location>
        <begin position="812"/>
        <end position="844"/>
    </location>
</feature>
<evidence type="ECO:0000313" key="4">
    <source>
        <dbReference type="EMBL" id="KIY01694.1"/>
    </source>
</evidence>
<evidence type="ECO:0000256" key="1">
    <source>
        <dbReference type="ARBA" id="ARBA00022737"/>
    </source>
</evidence>
<dbReference type="GeneID" id="27707578"/>
<dbReference type="PROSITE" id="PS50088">
    <property type="entry name" value="ANK_REPEAT"/>
    <property type="match status" value="5"/>
</dbReference>
<keyword evidence="5" id="KW-1185">Reference proteome</keyword>
<dbReference type="Proteomes" id="UP000053411">
    <property type="component" value="Unassembled WGS sequence"/>
</dbReference>
<dbReference type="Gene3D" id="3.40.50.300">
    <property type="entry name" value="P-loop containing nucleotide triphosphate hydrolases"/>
    <property type="match status" value="1"/>
</dbReference>
<dbReference type="InterPro" id="IPR002110">
    <property type="entry name" value="Ankyrin_rpt"/>
</dbReference>
<dbReference type="InterPro" id="IPR007111">
    <property type="entry name" value="NACHT_NTPase"/>
</dbReference>
<dbReference type="InterPro" id="IPR054471">
    <property type="entry name" value="GPIID_WHD"/>
</dbReference>
<evidence type="ECO:0000259" key="3">
    <source>
        <dbReference type="PROSITE" id="PS50837"/>
    </source>
</evidence>
<dbReference type="Pfam" id="PF24883">
    <property type="entry name" value="NPHP3_N"/>
    <property type="match status" value="1"/>
</dbReference>
<evidence type="ECO:0000256" key="2">
    <source>
        <dbReference type="PROSITE-ProRule" id="PRU00023"/>
    </source>
</evidence>
<dbReference type="PRINTS" id="PR01415">
    <property type="entry name" value="ANKYRIN"/>
</dbReference>
<dbReference type="VEuPathDB" id="FungiDB:Z520_01832"/>
<reference evidence="4 5" key="1">
    <citation type="submission" date="2015-01" db="EMBL/GenBank/DDBJ databases">
        <title>The Genome Sequence of Fonsecaea multimorphosa CBS 102226.</title>
        <authorList>
            <consortium name="The Broad Institute Genomics Platform"/>
            <person name="Cuomo C."/>
            <person name="de Hoog S."/>
            <person name="Gorbushina A."/>
            <person name="Stielow B."/>
            <person name="Teixiera M."/>
            <person name="Abouelleil A."/>
            <person name="Chapman S.B."/>
            <person name="Priest M."/>
            <person name="Young S.K."/>
            <person name="Wortman J."/>
            <person name="Nusbaum C."/>
            <person name="Birren B."/>
        </authorList>
    </citation>
    <scope>NUCLEOTIDE SEQUENCE [LARGE SCALE GENOMIC DNA]</scope>
    <source>
        <strain evidence="4 5">CBS 102226</strain>
    </source>
</reference>
<dbReference type="PANTHER" id="PTHR10039">
    <property type="entry name" value="AMELOGENIN"/>
    <property type="match status" value="1"/>
</dbReference>
<dbReference type="Gene3D" id="1.25.40.20">
    <property type="entry name" value="Ankyrin repeat-containing domain"/>
    <property type="match status" value="1"/>
</dbReference>
<feature type="repeat" description="ANK" evidence="2">
    <location>
        <begin position="779"/>
        <end position="811"/>
    </location>
</feature>
<keyword evidence="1" id="KW-0677">Repeat</keyword>
<dbReference type="PROSITE" id="PS50297">
    <property type="entry name" value="ANK_REP_REGION"/>
    <property type="match status" value="4"/>
</dbReference>
<dbReference type="OrthoDB" id="1577640at2759"/>
<dbReference type="PROSITE" id="PS50837">
    <property type="entry name" value="NACHT"/>
    <property type="match status" value="1"/>
</dbReference>
<dbReference type="SUPFAM" id="SSF48403">
    <property type="entry name" value="Ankyrin repeat"/>
    <property type="match status" value="1"/>
</dbReference>
<gene>
    <name evidence="4" type="ORF">Z520_01832</name>
</gene>
<feature type="domain" description="NACHT" evidence="3">
    <location>
        <begin position="220"/>
        <end position="364"/>
    </location>
</feature>
<organism evidence="4 5">
    <name type="scientific">Fonsecaea multimorphosa CBS 102226</name>
    <dbReference type="NCBI Taxonomy" id="1442371"/>
    <lineage>
        <taxon>Eukaryota</taxon>
        <taxon>Fungi</taxon>
        <taxon>Dikarya</taxon>
        <taxon>Ascomycota</taxon>
        <taxon>Pezizomycotina</taxon>
        <taxon>Eurotiomycetes</taxon>
        <taxon>Chaetothyriomycetidae</taxon>
        <taxon>Chaetothyriales</taxon>
        <taxon>Herpotrichiellaceae</taxon>
        <taxon>Fonsecaea</taxon>
    </lineage>
</organism>
<dbReference type="InterPro" id="IPR056884">
    <property type="entry name" value="NPHP3-like_N"/>
</dbReference>
<dbReference type="Pfam" id="PF00023">
    <property type="entry name" value="Ank"/>
    <property type="match status" value="1"/>
</dbReference>
<dbReference type="InterPro" id="IPR027417">
    <property type="entry name" value="P-loop_NTPase"/>
</dbReference>
<feature type="repeat" description="ANK" evidence="2">
    <location>
        <begin position="720"/>
        <end position="752"/>
    </location>
</feature>
<keyword evidence="2" id="KW-0040">ANK repeat</keyword>
<feature type="repeat" description="ANK" evidence="2">
    <location>
        <begin position="876"/>
        <end position="908"/>
    </location>
</feature>
<dbReference type="STRING" id="1442371.A0A0D2KXX5"/>
<dbReference type="SUPFAM" id="SSF52540">
    <property type="entry name" value="P-loop containing nucleoside triphosphate hydrolases"/>
    <property type="match status" value="1"/>
</dbReference>
<proteinExistence type="predicted"/>
<feature type="repeat" description="ANK" evidence="2">
    <location>
        <begin position="844"/>
        <end position="876"/>
    </location>
</feature>
<dbReference type="SMART" id="SM00248">
    <property type="entry name" value="ANK"/>
    <property type="match status" value="6"/>
</dbReference>
<dbReference type="Pfam" id="PF22939">
    <property type="entry name" value="WHD_GPIID"/>
    <property type="match status" value="1"/>
</dbReference>
<dbReference type="InterPro" id="IPR036770">
    <property type="entry name" value="Ankyrin_rpt-contain_sf"/>
</dbReference>